<comment type="caution">
    <text evidence="2">The sequence shown here is derived from an EMBL/GenBank/DDBJ whole genome shotgun (WGS) entry which is preliminary data.</text>
</comment>
<sequence length="159" mass="18924">MENNFRRTTEEIINGQNEHVANLNYNIDQQKKTIKYTKEHFKRMSTEIIDGQGEHVKKNDDIYQQKRYTNNMEENFKRTSAEIINGQIEMWQFTTKLEKQLREIQDRLNIRQDFSMIKMAKRIISQGINLVFHSLLGPLYGLLSSGVQTYLLDYHDGDY</sequence>
<dbReference type="Proteomes" id="UP000683360">
    <property type="component" value="Unassembled WGS sequence"/>
</dbReference>
<evidence type="ECO:0000256" key="1">
    <source>
        <dbReference type="SAM" id="Phobius"/>
    </source>
</evidence>
<accession>A0A8S3UQI0</accession>
<proteinExistence type="predicted"/>
<evidence type="ECO:0000313" key="3">
    <source>
        <dbReference type="Proteomes" id="UP000683360"/>
    </source>
</evidence>
<keyword evidence="3" id="KW-1185">Reference proteome</keyword>
<gene>
    <name evidence="2" type="ORF">MEDL_60213</name>
</gene>
<keyword evidence="1" id="KW-0472">Membrane</keyword>
<evidence type="ECO:0000313" key="2">
    <source>
        <dbReference type="EMBL" id="CAG2248359.1"/>
    </source>
</evidence>
<protein>
    <submittedName>
        <fullName evidence="2">Uncharacterized protein</fullName>
    </submittedName>
</protein>
<dbReference type="OrthoDB" id="10419582at2759"/>
<reference evidence="2" key="1">
    <citation type="submission" date="2021-03" db="EMBL/GenBank/DDBJ databases">
        <authorList>
            <person name="Bekaert M."/>
        </authorList>
    </citation>
    <scope>NUCLEOTIDE SEQUENCE</scope>
</reference>
<dbReference type="AlphaFoldDB" id="A0A8S3UQI0"/>
<feature type="transmembrane region" description="Helical" evidence="1">
    <location>
        <begin position="123"/>
        <end position="143"/>
    </location>
</feature>
<keyword evidence="1" id="KW-0812">Transmembrane</keyword>
<organism evidence="2 3">
    <name type="scientific">Mytilus edulis</name>
    <name type="common">Blue mussel</name>
    <dbReference type="NCBI Taxonomy" id="6550"/>
    <lineage>
        <taxon>Eukaryota</taxon>
        <taxon>Metazoa</taxon>
        <taxon>Spiralia</taxon>
        <taxon>Lophotrochozoa</taxon>
        <taxon>Mollusca</taxon>
        <taxon>Bivalvia</taxon>
        <taxon>Autobranchia</taxon>
        <taxon>Pteriomorphia</taxon>
        <taxon>Mytilida</taxon>
        <taxon>Mytiloidea</taxon>
        <taxon>Mytilidae</taxon>
        <taxon>Mytilinae</taxon>
        <taxon>Mytilus</taxon>
    </lineage>
</organism>
<dbReference type="EMBL" id="CAJPWZ010002934">
    <property type="protein sequence ID" value="CAG2248359.1"/>
    <property type="molecule type" value="Genomic_DNA"/>
</dbReference>
<name>A0A8S3UQI0_MYTED</name>
<keyword evidence="1" id="KW-1133">Transmembrane helix</keyword>